<feature type="transmembrane region" description="Helical" evidence="1">
    <location>
        <begin position="43"/>
        <end position="61"/>
    </location>
</feature>
<keyword evidence="3" id="KW-1185">Reference proteome</keyword>
<protein>
    <submittedName>
        <fullName evidence="2">Uncharacterized protein</fullName>
    </submittedName>
</protein>
<dbReference type="Proteomes" id="UP000230233">
    <property type="component" value="Chromosome X"/>
</dbReference>
<evidence type="ECO:0000256" key="1">
    <source>
        <dbReference type="SAM" id="Phobius"/>
    </source>
</evidence>
<dbReference type="EMBL" id="PDUG01000006">
    <property type="protein sequence ID" value="PIC16739.1"/>
    <property type="molecule type" value="Genomic_DNA"/>
</dbReference>
<evidence type="ECO:0000313" key="2">
    <source>
        <dbReference type="EMBL" id="PIC16739.1"/>
    </source>
</evidence>
<sequence length="342" mass="39223">MVWSDFKMYKDHLYMIPHALVGGLFLLSVFPRISEQLRVKFQITAHAVLSLLFSVAAPLFLKATIKGSFTNVHGFIQAFCASLHVGVGYFLWKTQKLGKPERAAIFSRVLSSFICLIFRLFAYMHIAGKSAKGLELSNQYLYCVAFTDGLWFFSEAIRMYRTTKTNQDEIEAMVKRTTLWVEGKGTFYIENAFYLDAGLTLVYAIIHISFPQHVLSLILKPDNKLDSHHYLWCRLFGALNLMPVITSMNARFFSPEMQVAYIASRLLSQCTVFLLNIYGHWILTVYSANHITAFMLSGFFTSFLFSAFHRIHKVYFVTEQEEEIVYEEVVEGSEGTSDKKTD</sequence>
<feature type="transmembrane region" description="Helical" evidence="1">
    <location>
        <begin position="12"/>
        <end position="31"/>
    </location>
</feature>
<gene>
    <name evidence="2" type="primary">Cni-C03A3.1</name>
    <name evidence="2" type="synonym">Cnig_chr_X.g23237</name>
    <name evidence="2" type="ORF">B9Z55_023237</name>
</gene>
<proteinExistence type="predicted"/>
<feature type="transmembrane region" description="Helical" evidence="1">
    <location>
        <begin position="290"/>
        <end position="308"/>
    </location>
</feature>
<comment type="caution">
    <text evidence="2">The sequence shown here is derived from an EMBL/GenBank/DDBJ whole genome shotgun (WGS) entry which is preliminary data.</text>
</comment>
<feature type="transmembrane region" description="Helical" evidence="1">
    <location>
        <begin position="139"/>
        <end position="157"/>
    </location>
</feature>
<evidence type="ECO:0000313" key="3">
    <source>
        <dbReference type="Proteomes" id="UP000230233"/>
    </source>
</evidence>
<reference evidence="3" key="1">
    <citation type="submission" date="2017-10" db="EMBL/GenBank/DDBJ databases">
        <title>Rapid genome shrinkage in a self-fertile nematode reveals novel sperm competition proteins.</title>
        <authorList>
            <person name="Yin D."/>
            <person name="Schwarz E.M."/>
            <person name="Thomas C.G."/>
            <person name="Felde R.L."/>
            <person name="Korf I.F."/>
            <person name="Cutter A.D."/>
            <person name="Schartner C.M."/>
            <person name="Ralston E.J."/>
            <person name="Meyer B.J."/>
            <person name="Haag E.S."/>
        </authorList>
    </citation>
    <scope>NUCLEOTIDE SEQUENCE [LARGE SCALE GENOMIC DNA]</scope>
    <source>
        <strain evidence="3">JU1422</strain>
    </source>
</reference>
<feature type="transmembrane region" description="Helical" evidence="1">
    <location>
        <begin position="104"/>
        <end position="127"/>
    </location>
</feature>
<feature type="transmembrane region" description="Helical" evidence="1">
    <location>
        <begin position="229"/>
        <end position="247"/>
    </location>
</feature>
<name>A0A2G5SP96_9PELO</name>
<keyword evidence="1" id="KW-0812">Transmembrane</keyword>
<feature type="transmembrane region" description="Helical" evidence="1">
    <location>
        <begin position="192"/>
        <end position="209"/>
    </location>
</feature>
<feature type="transmembrane region" description="Helical" evidence="1">
    <location>
        <begin position="259"/>
        <end position="278"/>
    </location>
</feature>
<keyword evidence="1" id="KW-0472">Membrane</keyword>
<keyword evidence="1" id="KW-1133">Transmembrane helix</keyword>
<dbReference type="OrthoDB" id="5792484at2759"/>
<accession>A0A2G5SP96</accession>
<feature type="transmembrane region" description="Helical" evidence="1">
    <location>
        <begin position="73"/>
        <end position="92"/>
    </location>
</feature>
<dbReference type="AlphaFoldDB" id="A0A2G5SP96"/>
<organism evidence="2 3">
    <name type="scientific">Caenorhabditis nigoni</name>
    <dbReference type="NCBI Taxonomy" id="1611254"/>
    <lineage>
        <taxon>Eukaryota</taxon>
        <taxon>Metazoa</taxon>
        <taxon>Ecdysozoa</taxon>
        <taxon>Nematoda</taxon>
        <taxon>Chromadorea</taxon>
        <taxon>Rhabditida</taxon>
        <taxon>Rhabditina</taxon>
        <taxon>Rhabditomorpha</taxon>
        <taxon>Rhabditoidea</taxon>
        <taxon>Rhabditidae</taxon>
        <taxon>Peloderinae</taxon>
        <taxon>Caenorhabditis</taxon>
    </lineage>
</organism>